<reference evidence="1 2" key="1">
    <citation type="submission" date="2018-08" db="EMBL/GenBank/DDBJ databases">
        <title>A genome reference for cultivated species of the human gut microbiota.</title>
        <authorList>
            <person name="Zou Y."/>
            <person name="Xue W."/>
            <person name="Luo G."/>
        </authorList>
    </citation>
    <scope>NUCLEOTIDE SEQUENCE [LARGE SCALE GENOMIC DNA]</scope>
    <source>
        <strain evidence="1 2">AM50-15</strain>
    </source>
</reference>
<evidence type="ECO:0000313" key="2">
    <source>
        <dbReference type="Proteomes" id="UP000285173"/>
    </source>
</evidence>
<sequence>MRINPFLNLKSSAVEGEVCSGDCGKGERECSGSWCFSDAKVLLDYYRELRFYFSSLLDLQLDEIGLSSDVVPGMDEEVVWR</sequence>
<protein>
    <submittedName>
        <fullName evidence="1">Uncharacterized protein</fullName>
    </submittedName>
</protein>
<accession>A0A3R5ZZY2</accession>
<dbReference type="Proteomes" id="UP000285173">
    <property type="component" value="Unassembled WGS sequence"/>
</dbReference>
<gene>
    <name evidence="1" type="ORF">DW986_10075</name>
</gene>
<name>A0A3R5ZZY2_9BACT</name>
<evidence type="ECO:0000313" key="1">
    <source>
        <dbReference type="EMBL" id="RGZ48066.1"/>
    </source>
</evidence>
<dbReference type="EMBL" id="QSEF01000012">
    <property type="protein sequence ID" value="RGZ48066.1"/>
    <property type="molecule type" value="Genomic_DNA"/>
</dbReference>
<dbReference type="AlphaFoldDB" id="A0A3R5ZZY2"/>
<organism evidence="1 2">
    <name type="scientific">Parabacteroides merdae</name>
    <dbReference type="NCBI Taxonomy" id="46503"/>
    <lineage>
        <taxon>Bacteria</taxon>
        <taxon>Pseudomonadati</taxon>
        <taxon>Bacteroidota</taxon>
        <taxon>Bacteroidia</taxon>
        <taxon>Bacteroidales</taxon>
        <taxon>Tannerellaceae</taxon>
        <taxon>Parabacteroides</taxon>
    </lineage>
</organism>
<proteinExistence type="predicted"/>
<comment type="caution">
    <text evidence="1">The sequence shown here is derived from an EMBL/GenBank/DDBJ whole genome shotgun (WGS) entry which is preliminary data.</text>
</comment>